<protein>
    <recommendedName>
        <fullName evidence="1">protein-tyrosine-phosphatase</fullName>
        <ecNumber evidence="1">3.1.3.48</ecNumber>
    </recommendedName>
</protein>
<dbReference type="RefSeq" id="WP_173804156.1">
    <property type="nucleotide sequence ID" value="NZ_JABSNM010000003.1"/>
</dbReference>
<sequence>MSQARTSQSHPLQIAPVRASAAHGRIGITFCPGKHDRFAMTGRWERDLATDLDAIAAWGARLVLTLVEPAELVALRVPDLGLEVQRRGMRWCHLPIADFSVPTELFERQWQARGPEIRDLLRGGDDVLVHCKGGLGRAGMIAARLLAELGLPPEQAVREVRRARPGAIETPGQLALVRATGVVADDDAIDVASMRRVGASTGSHPGGVFEDDAGRCFHVKTLESPEHARNERLAARLYRLAGAPTLRYVPTRAPDQVATVWTPLERRPVARFTEAERRQAQRWFGVHAWTANWDAAGFAGDNQGVSAQDGTVLTLDVGGALEFRAQGEPKGRAFGDRVGELDLMRTDPGNPHAVRLFGDMDAAALREAIAVVVAIAPERIRETVAAEGGRPALAERLVARQADMARWLTSIARPVSRKAPPAT</sequence>
<dbReference type="Gene3D" id="3.90.190.10">
    <property type="entry name" value="Protein tyrosine phosphatase superfamily"/>
    <property type="match status" value="1"/>
</dbReference>
<evidence type="ECO:0000313" key="5">
    <source>
        <dbReference type="Proteomes" id="UP001516061"/>
    </source>
</evidence>
<dbReference type="EMBL" id="JABSNM010000003">
    <property type="protein sequence ID" value="NRT55167.1"/>
    <property type="molecule type" value="Genomic_DNA"/>
</dbReference>
<comment type="caution">
    <text evidence="4">The sequence shown here is derived from an EMBL/GenBank/DDBJ whole genome shotgun (WGS) entry which is preliminary data.</text>
</comment>
<dbReference type="InterPro" id="IPR050561">
    <property type="entry name" value="PTP"/>
</dbReference>
<accession>A0ABX2G194</accession>
<evidence type="ECO:0000259" key="2">
    <source>
        <dbReference type="PROSITE" id="PS50056"/>
    </source>
</evidence>
<evidence type="ECO:0000256" key="1">
    <source>
        <dbReference type="ARBA" id="ARBA00013064"/>
    </source>
</evidence>
<dbReference type="SUPFAM" id="SSF52799">
    <property type="entry name" value="(Phosphotyrosine protein) phosphatases II"/>
    <property type="match status" value="1"/>
</dbReference>
<dbReference type="InterPro" id="IPR003595">
    <property type="entry name" value="Tyr_Pase_cat"/>
</dbReference>
<evidence type="ECO:0000259" key="3">
    <source>
        <dbReference type="PROSITE" id="PS50206"/>
    </source>
</evidence>
<evidence type="ECO:0000313" key="4">
    <source>
        <dbReference type="EMBL" id="NRT55167.1"/>
    </source>
</evidence>
<dbReference type="InterPro" id="IPR001763">
    <property type="entry name" value="Rhodanese-like_dom"/>
</dbReference>
<dbReference type="Pfam" id="PF22785">
    <property type="entry name" value="Tc-R-P"/>
    <property type="match status" value="1"/>
</dbReference>
<dbReference type="SMART" id="SM00404">
    <property type="entry name" value="PTPc_motif"/>
    <property type="match status" value="1"/>
</dbReference>
<organism evidence="4 5">
    <name type="scientific">Sphaerotilus uruguayifluvii</name>
    <dbReference type="NCBI Taxonomy" id="2735897"/>
    <lineage>
        <taxon>Bacteria</taxon>
        <taxon>Pseudomonadati</taxon>
        <taxon>Pseudomonadota</taxon>
        <taxon>Betaproteobacteria</taxon>
        <taxon>Burkholderiales</taxon>
        <taxon>Sphaerotilaceae</taxon>
        <taxon>Sphaerotilus</taxon>
    </lineage>
</organism>
<dbReference type="EC" id="3.1.3.48" evidence="1"/>
<feature type="domain" description="Rhodanese" evidence="3">
    <location>
        <begin position="93"/>
        <end position="170"/>
    </location>
</feature>
<feature type="domain" description="Tyrosine specific protein phosphatases" evidence="2">
    <location>
        <begin position="97"/>
        <end position="175"/>
    </location>
</feature>
<reference evidence="4 5" key="1">
    <citation type="submission" date="2020-05" db="EMBL/GenBank/DDBJ databases">
        <title>Genomic Encyclopedia of Type Strains, Phase IV (KMG-V): Genome sequencing to study the core and pangenomes of soil and plant-associated prokaryotes.</title>
        <authorList>
            <person name="Whitman W."/>
        </authorList>
    </citation>
    <scope>NUCLEOTIDE SEQUENCE [LARGE SCALE GENOMIC DNA]</scope>
    <source>
        <strain evidence="4 5">C29</strain>
    </source>
</reference>
<dbReference type="PROSITE" id="PS50056">
    <property type="entry name" value="TYR_PHOSPHATASE_2"/>
    <property type="match status" value="1"/>
</dbReference>
<dbReference type="PROSITE" id="PS50206">
    <property type="entry name" value="RHODANESE_3"/>
    <property type="match status" value="1"/>
</dbReference>
<dbReference type="InterPro" id="IPR029021">
    <property type="entry name" value="Prot-tyrosine_phosphatase-like"/>
</dbReference>
<proteinExistence type="predicted"/>
<name>A0ABX2G194_9BURK</name>
<gene>
    <name evidence="4" type="ORF">HNQ01_000877</name>
</gene>
<dbReference type="Proteomes" id="UP001516061">
    <property type="component" value="Unassembled WGS sequence"/>
</dbReference>
<dbReference type="PANTHER" id="PTHR23339">
    <property type="entry name" value="TYROSINE SPECIFIC PROTEIN PHOSPHATASE AND DUAL SPECIFICITY PROTEIN PHOSPHATASE"/>
    <property type="match status" value="1"/>
</dbReference>
<dbReference type="CDD" id="cd14505">
    <property type="entry name" value="CDKN3-like"/>
    <property type="match status" value="1"/>
</dbReference>
<keyword evidence="5" id="KW-1185">Reference proteome</keyword>
<dbReference type="InterPro" id="IPR000387">
    <property type="entry name" value="Tyr_Pase_dom"/>
</dbReference>